<reference evidence="4" key="1">
    <citation type="submission" date="2016-10" db="EMBL/GenBank/DDBJ databases">
        <authorList>
            <person name="Varghese N."/>
            <person name="Submissions S."/>
        </authorList>
    </citation>
    <scope>NUCLEOTIDE SEQUENCE [LARGE SCALE GENOMIC DNA]</scope>
    <source>
        <strain evidence="4">DSM 27981</strain>
    </source>
</reference>
<dbReference type="PANTHER" id="PTHR21248">
    <property type="entry name" value="CARDIOLIPIN SYNTHASE"/>
    <property type="match status" value="1"/>
</dbReference>
<dbReference type="InterPro" id="IPR025202">
    <property type="entry name" value="PLD-like_dom"/>
</dbReference>
<keyword evidence="1" id="KW-0472">Membrane</keyword>
<feature type="domain" description="PLD phosphodiesterase" evidence="2">
    <location>
        <begin position="325"/>
        <end position="356"/>
    </location>
</feature>
<proteinExistence type="inferred from homology"/>
<protein>
    <recommendedName>
        <fullName evidence="1">Cardiolipin synthase B</fullName>
        <shortName evidence="1">CL synthase</shortName>
        <ecNumber evidence="1">2.7.8.-</ecNumber>
    </recommendedName>
</protein>
<name>A0A1I2GD04_9BURK</name>
<dbReference type="InterPro" id="IPR001736">
    <property type="entry name" value="PLipase_D/transphosphatidylase"/>
</dbReference>
<keyword evidence="1" id="KW-0444">Lipid biosynthesis</keyword>
<dbReference type="NCBIfam" id="NF008427">
    <property type="entry name" value="PRK11263.1"/>
    <property type="match status" value="1"/>
</dbReference>
<dbReference type="InterPro" id="IPR030872">
    <property type="entry name" value="Cardiolipin_synth_ClsB"/>
</dbReference>
<comment type="function">
    <text evidence="1">Catalyzes the phosphatidyl group transfer from one phosphatidylglycerol molecule to another to form cardiolipin (CL) (diphosphatidylglycerol) and glycerol.</text>
</comment>
<evidence type="ECO:0000313" key="4">
    <source>
        <dbReference type="Proteomes" id="UP000199119"/>
    </source>
</evidence>
<feature type="domain" description="PLD phosphodiesterase" evidence="2">
    <location>
        <begin position="127"/>
        <end position="154"/>
    </location>
</feature>
<dbReference type="AlphaFoldDB" id="A0A1I2GD04"/>
<accession>A0A1I2GD04</accession>
<feature type="active site" evidence="1">
    <location>
        <position position="132"/>
    </location>
</feature>
<feature type="active site" evidence="1">
    <location>
        <position position="332"/>
    </location>
</feature>
<keyword evidence="1" id="KW-0594">Phospholipid biosynthesis</keyword>
<dbReference type="OrthoDB" id="9762009at2"/>
<dbReference type="SUPFAM" id="SSF56024">
    <property type="entry name" value="Phospholipase D/nuclease"/>
    <property type="match status" value="2"/>
</dbReference>
<evidence type="ECO:0000259" key="2">
    <source>
        <dbReference type="PROSITE" id="PS50035"/>
    </source>
</evidence>
<feature type="active site" evidence="1">
    <location>
        <position position="330"/>
    </location>
</feature>
<comment type="subcellular location">
    <subcellularLocation>
        <location evidence="1">Cell membrane</location>
        <topology evidence="1">Peripheral membrane protein</topology>
    </subcellularLocation>
</comment>
<dbReference type="STRING" id="1177982.SAMN04489711_114134"/>
<dbReference type="GO" id="GO:0008808">
    <property type="term" value="F:cardiolipin synthase activity"/>
    <property type="evidence" value="ECO:0007669"/>
    <property type="project" value="InterPro"/>
</dbReference>
<evidence type="ECO:0000256" key="1">
    <source>
        <dbReference type="HAMAP-Rule" id="MF_01917"/>
    </source>
</evidence>
<dbReference type="GO" id="GO:0005886">
    <property type="term" value="C:plasma membrane"/>
    <property type="evidence" value="ECO:0007669"/>
    <property type="project" value="UniProtKB-SubCell"/>
</dbReference>
<dbReference type="GO" id="GO:0032049">
    <property type="term" value="P:cardiolipin biosynthetic process"/>
    <property type="evidence" value="ECO:0007669"/>
    <property type="project" value="InterPro"/>
</dbReference>
<dbReference type="Pfam" id="PF13091">
    <property type="entry name" value="PLDc_2"/>
    <property type="match status" value="2"/>
</dbReference>
<keyword evidence="1" id="KW-1003">Cell membrane</keyword>
<feature type="active site" evidence="1">
    <location>
        <position position="139"/>
    </location>
</feature>
<keyword evidence="1" id="KW-1208">Phospholipid metabolism</keyword>
<evidence type="ECO:0000313" key="3">
    <source>
        <dbReference type="EMBL" id="SFF15634.1"/>
    </source>
</evidence>
<keyword evidence="1" id="KW-0443">Lipid metabolism</keyword>
<comment type="catalytic activity">
    <reaction evidence="1">
        <text>2 a 1,2-diacyl-sn-glycero-3-phospho-(1'-sn-glycerol) = a cardiolipin + glycerol</text>
        <dbReference type="Rhea" id="RHEA:31451"/>
        <dbReference type="ChEBI" id="CHEBI:17754"/>
        <dbReference type="ChEBI" id="CHEBI:62237"/>
        <dbReference type="ChEBI" id="CHEBI:64716"/>
    </reaction>
</comment>
<dbReference type="Gene3D" id="3.30.870.10">
    <property type="entry name" value="Endonuclease Chain A"/>
    <property type="match status" value="2"/>
</dbReference>
<feature type="active site" evidence="1">
    <location>
        <position position="337"/>
    </location>
</feature>
<keyword evidence="1" id="KW-0808">Transferase</keyword>
<sequence length="425" mass="47062">MSAAPRQRRGVFGRRASAARPVCADDHRVELLEGAREFFAALIRDVDAALSDIQFETYIFDCTGAGAQVAEAFIRAAQRGVRVQVAVDGVGCMGGLPAPWPQRLADAGVQWQVYSPPGRFGLLRPARWRRLHRKLCVVDGCVLYCGGINVLDDFHDPNHGALQAPRFDFAVRVVGSLVNEASDAMEQLWWRMRAVHDARERRLGQALADLRAASAARIAAGHPPQAGAAHGMRAMLVLRDNLRHRSRIEQAYLRAIGTARQEVIIANAYFLPGRKLRRALVLAARRGVRVQLLLQGRYEYFMQYHAARPVYGVLLEAGVEIYEYAPSFLHAKVAVVDAEGGRPWATVGSSNLDPLSMLLAREANVVVEDAAFAQDLRRRLVQAMAQAGQHLEPAGYAGRPLRQRLLDRLAFGLMRAALWITGHRY</sequence>
<keyword evidence="4" id="KW-1185">Reference proteome</keyword>
<dbReference type="PROSITE" id="PS50035">
    <property type="entry name" value="PLD"/>
    <property type="match status" value="2"/>
</dbReference>
<feature type="active site" evidence="1">
    <location>
        <position position="134"/>
    </location>
</feature>
<dbReference type="EMBL" id="FONX01000014">
    <property type="protein sequence ID" value="SFF15634.1"/>
    <property type="molecule type" value="Genomic_DNA"/>
</dbReference>
<dbReference type="RefSeq" id="WP_092940824.1">
    <property type="nucleotide sequence ID" value="NZ_FONX01000014.1"/>
</dbReference>
<dbReference type="CDD" id="cd09159">
    <property type="entry name" value="PLDc_ybhO_like_2"/>
    <property type="match status" value="1"/>
</dbReference>
<comment type="similarity">
    <text evidence="1">Belongs to the phospholipase D family. Cardiolipin synthase subfamily. ClsB sub-subfamily.</text>
</comment>
<gene>
    <name evidence="1" type="primary">clsB</name>
    <name evidence="3" type="ORF">SAMN04489711_114134</name>
</gene>
<dbReference type="HAMAP" id="MF_01917">
    <property type="entry name" value="Cardiolipin_synth_ClsB"/>
    <property type="match status" value="1"/>
</dbReference>
<dbReference type="EC" id="2.7.8.-" evidence="1"/>
<dbReference type="Proteomes" id="UP000199119">
    <property type="component" value="Unassembled WGS sequence"/>
</dbReference>
<organism evidence="3 4">
    <name type="scientific">Paracidovorax wautersii</name>
    <dbReference type="NCBI Taxonomy" id="1177982"/>
    <lineage>
        <taxon>Bacteria</taxon>
        <taxon>Pseudomonadati</taxon>
        <taxon>Pseudomonadota</taxon>
        <taxon>Betaproteobacteria</taxon>
        <taxon>Burkholderiales</taxon>
        <taxon>Comamonadaceae</taxon>
        <taxon>Paracidovorax</taxon>
    </lineage>
</organism>
<dbReference type="CDD" id="cd09110">
    <property type="entry name" value="PLDc_CLS_1"/>
    <property type="match status" value="1"/>
</dbReference>
<dbReference type="PANTHER" id="PTHR21248:SF22">
    <property type="entry name" value="PHOSPHOLIPASE D"/>
    <property type="match status" value="1"/>
</dbReference>